<comment type="caution">
    <text evidence="2">The sequence shown here is derived from an EMBL/GenBank/DDBJ whole genome shotgun (WGS) entry which is preliminary data.</text>
</comment>
<evidence type="ECO:0000256" key="1">
    <source>
        <dbReference type="SAM" id="MobiDB-lite"/>
    </source>
</evidence>
<name>A0A1S1N1R7_9MYCO</name>
<proteinExistence type="predicted"/>
<evidence type="ECO:0000313" key="3">
    <source>
        <dbReference type="Proteomes" id="UP000179734"/>
    </source>
</evidence>
<gene>
    <name evidence="2" type="ORF">BKN37_24345</name>
</gene>
<dbReference type="RefSeq" id="WP_071029499.1">
    <property type="nucleotide sequence ID" value="NZ_MLQM01000212.1"/>
</dbReference>
<dbReference type="EMBL" id="MLQM01000212">
    <property type="protein sequence ID" value="OHU93296.1"/>
    <property type="molecule type" value="Genomic_DNA"/>
</dbReference>
<dbReference type="Proteomes" id="UP000179734">
    <property type="component" value="Unassembled WGS sequence"/>
</dbReference>
<protein>
    <submittedName>
        <fullName evidence="2">Uncharacterized protein</fullName>
    </submittedName>
</protein>
<sequence length="64" mass="7057">MPSGRNPDEIPVADAVEQDQETTPDPSPPSRPDPPMEADAPDWQEQLQEVVGVEDDGRDDYPEV</sequence>
<organism evidence="2 3">
    <name type="scientific">Mycobacterium talmoniae</name>
    <dbReference type="NCBI Taxonomy" id="1858794"/>
    <lineage>
        <taxon>Bacteria</taxon>
        <taxon>Bacillati</taxon>
        <taxon>Actinomycetota</taxon>
        <taxon>Actinomycetes</taxon>
        <taxon>Mycobacteriales</taxon>
        <taxon>Mycobacteriaceae</taxon>
        <taxon>Mycobacterium</taxon>
    </lineage>
</organism>
<keyword evidence="3" id="KW-1185">Reference proteome</keyword>
<accession>A0A1S1N1R7</accession>
<feature type="region of interest" description="Disordered" evidence="1">
    <location>
        <begin position="1"/>
        <end position="64"/>
    </location>
</feature>
<dbReference type="AlphaFoldDB" id="A0A1S1N1R7"/>
<feature type="compositionally biased region" description="Pro residues" evidence="1">
    <location>
        <begin position="25"/>
        <end position="35"/>
    </location>
</feature>
<evidence type="ECO:0000313" key="2">
    <source>
        <dbReference type="EMBL" id="OHU93296.1"/>
    </source>
</evidence>
<reference evidence="2 3" key="1">
    <citation type="submission" date="2016-10" db="EMBL/GenBank/DDBJ databases">
        <title>Genome sequence of Mycobacterium talmonii.</title>
        <authorList>
            <person name="Greninger A.L."/>
            <person name="Elliott B."/>
            <person name="Vasireddy S."/>
            <person name="Vasireddy R."/>
        </authorList>
    </citation>
    <scope>NUCLEOTIDE SEQUENCE [LARGE SCALE GENOMIC DNA]</scope>
    <source>
        <strain evidence="3">NE-TNMC-100812</strain>
    </source>
</reference>